<sequence length="76" mass="8840">MKTMSIGELKTHLLEALKYVEKGEKTGITYCRKKEIKALLVPKDENVPQRKLGILEGKEYFMSDDFNITTEEEFEI</sequence>
<dbReference type="OrthoDB" id="826457at2"/>
<gene>
    <name evidence="1" type="ORF">FC093_07230</name>
</gene>
<keyword evidence="2" id="KW-1185">Reference proteome</keyword>
<proteinExistence type="predicted"/>
<dbReference type="EMBL" id="SZQL01000004">
    <property type="protein sequence ID" value="TKK69860.1"/>
    <property type="molecule type" value="Genomic_DNA"/>
</dbReference>
<dbReference type="AlphaFoldDB" id="A0A4U3L4F2"/>
<organism evidence="1 2">
    <name type="scientific">Ilyomonas limi</name>
    <dbReference type="NCBI Taxonomy" id="2575867"/>
    <lineage>
        <taxon>Bacteria</taxon>
        <taxon>Pseudomonadati</taxon>
        <taxon>Bacteroidota</taxon>
        <taxon>Chitinophagia</taxon>
        <taxon>Chitinophagales</taxon>
        <taxon>Chitinophagaceae</taxon>
        <taxon>Ilyomonas</taxon>
    </lineage>
</organism>
<dbReference type="Proteomes" id="UP000305848">
    <property type="component" value="Unassembled WGS sequence"/>
</dbReference>
<accession>A0A4U3L4F2</accession>
<name>A0A4U3L4F2_9BACT</name>
<dbReference type="RefSeq" id="WP_137261082.1">
    <property type="nucleotide sequence ID" value="NZ_SZQL01000004.1"/>
</dbReference>
<evidence type="ECO:0000313" key="2">
    <source>
        <dbReference type="Proteomes" id="UP000305848"/>
    </source>
</evidence>
<protein>
    <submittedName>
        <fullName evidence="1">Prevent-host-death protein</fullName>
    </submittedName>
</protein>
<reference evidence="1 2" key="1">
    <citation type="submission" date="2019-05" db="EMBL/GenBank/DDBJ databases">
        <title>Panacibacter sp. strain 17mud1-8 Genome sequencing and assembly.</title>
        <authorList>
            <person name="Chhetri G."/>
        </authorList>
    </citation>
    <scope>NUCLEOTIDE SEQUENCE [LARGE SCALE GENOMIC DNA]</scope>
    <source>
        <strain evidence="1 2">17mud1-8</strain>
    </source>
</reference>
<evidence type="ECO:0000313" key="1">
    <source>
        <dbReference type="EMBL" id="TKK69860.1"/>
    </source>
</evidence>
<comment type="caution">
    <text evidence="1">The sequence shown here is derived from an EMBL/GenBank/DDBJ whole genome shotgun (WGS) entry which is preliminary data.</text>
</comment>